<evidence type="ECO:0000256" key="1">
    <source>
        <dbReference type="ARBA" id="ARBA00001965"/>
    </source>
</evidence>
<dbReference type="Pfam" id="PF21349">
    <property type="entry name" value="RUBY_RBDX"/>
    <property type="match status" value="1"/>
</dbReference>
<dbReference type="InterPro" id="IPR048574">
    <property type="entry name" value="RUBY_RBDX"/>
</dbReference>
<keyword evidence="4" id="KW-1185">Reference proteome</keyword>
<dbReference type="GO" id="GO:0005506">
    <property type="term" value="F:iron ion binding"/>
    <property type="evidence" value="ECO:0007669"/>
    <property type="project" value="InterPro"/>
</dbReference>
<dbReference type="SUPFAM" id="SSF57802">
    <property type="entry name" value="Rubredoxin-like"/>
    <property type="match status" value="1"/>
</dbReference>
<feature type="domain" description="Rubredoxin-like" evidence="2">
    <location>
        <begin position="2"/>
        <end position="36"/>
    </location>
</feature>
<dbReference type="Gene3D" id="2.20.28.10">
    <property type="match status" value="1"/>
</dbReference>
<evidence type="ECO:0000313" key="3">
    <source>
        <dbReference type="EMBL" id="ADG81225.1"/>
    </source>
</evidence>
<dbReference type="Gene3D" id="1.20.1260.10">
    <property type="match status" value="1"/>
</dbReference>
<accession>D5XAC6</accession>
<comment type="cofactor">
    <cofactor evidence="1">
        <name>Fe(3+)</name>
        <dbReference type="ChEBI" id="CHEBI:29034"/>
    </cofactor>
</comment>
<dbReference type="AlphaFoldDB" id="D5XAC6"/>
<dbReference type="EMBL" id="CP002028">
    <property type="protein sequence ID" value="ADG81225.1"/>
    <property type="molecule type" value="Genomic_DNA"/>
</dbReference>
<gene>
    <name evidence="3" type="ordered locus">TherJR_0339</name>
</gene>
<dbReference type="InterPro" id="IPR009078">
    <property type="entry name" value="Ferritin-like_SF"/>
</dbReference>
<dbReference type="InterPro" id="IPR024934">
    <property type="entry name" value="Rubredoxin-like_dom"/>
</dbReference>
<reference evidence="3 4" key="1">
    <citation type="submission" date="2010-05" db="EMBL/GenBank/DDBJ databases">
        <title>Complete sequence of Thermincola sp. JR.</title>
        <authorList>
            <consortium name="US DOE Joint Genome Institute"/>
            <person name="Lucas S."/>
            <person name="Copeland A."/>
            <person name="Lapidus A."/>
            <person name="Cheng J.-F."/>
            <person name="Bruce D."/>
            <person name="Goodwin L."/>
            <person name="Pitluck S."/>
            <person name="Chertkov O."/>
            <person name="Detter J.C."/>
            <person name="Han C."/>
            <person name="Tapia R."/>
            <person name="Land M."/>
            <person name="Hauser L."/>
            <person name="Kyrpides N."/>
            <person name="Mikhailova N."/>
            <person name="Hazen T.C."/>
            <person name="Woyke T."/>
        </authorList>
    </citation>
    <scope>NUCLEOTIDE SEQUENCE [LARGE SCALE GENOMIC DNA]</scope>
    <source>
        <strain evidence="3 4">JR</strain>
    </source>
</reference>
<dbReference type="eggNOG" id="COG1633">
    <property type="taxonomic scope" value="Bacteria"/>
</dbReference>
<dbReference type="eggNOG" id="COG1592">
    <property type="taxonomic scope" value="Bacteria"/>
</dbReference>
<evidence type="ECO:0000313" key="4">
    <source>
        <dbReference type="Proteomes" id="UP000002377"/>
    </source>
</evidence>
<dbReference type="SUPFAM" id="SSF47240">
    <property type="entry name" value="Ferritin-like"/>
    <property type="match status" value="1"/>
</dbReference>
<dbReference type="InterPro" id="IPR012347">
    <property type="entry name" value="Ferritin-like"/>
</dbReference>
<proteinExistence type="predicted"/>
<dbReference type="KEGG" id="tjr:TherJR_0339"/>
<dbReference type="PROSITE" id="PS50903">
    <property type="entry name" value="RUBREDOXIN_LIKE"/>
    <property type="match status" value="1"/>
</dbReference>
<protein>
    <submittedName>
        <fullName evidence="3">Rubrerythrin</fullName>
    </submittedName>
</protein>
<dbReference type="HOGENOM" id="CLU_1539307_0_0_9"/>
<dbReference type="RefSeq" id="WP_013119249.1">
    <property type="nucleotide sequence ID" value="NC_014152.1"/>
</dbReference>
<name>D5XAC6_THEPJ</name>
<evidence type="ECO:0000259" key="2">
    <source>
        <dbReference type="PROSITE" id="PS50903"/>
    </source>
</evidence>
<sequence length="174" mass="19375">MMHPYKCQVCGETYLGETPPDRCPFCGAAGSELKKASLWYNRGKVAMSPQSYDNCKKALDLELNNAAFYKCAAGKAANRISQSIFKRLFKQELEHAKLLAKAMGIEVPALPPGECKGSDGENFVEAHQHEDMAIEFYMQAAADAEKGGEPEVAYIFRNLTEIETEHLMLTNLYK</sequence>
<dbReference type="Proteomes" id="UP000002377">
    <property type="component" value="Chromosome"/>
</dbReference>
<dbReference type="CDD" id="cd01045">
    <property type="entry name" value="Ferritin_like_AB"/>
    <property type="match status" value="1"/>
</dbReference>
<organism evidence="3 4">
    <name type="scientific">Thermincola potens (strain JR)</name>
    <dbReference type="NCBI Taxonomy" id="635013"/>
    <lineage>
        <taxon>Bacteria</taxon>
        <taxon>Bacillati</taxon>
        <taxon>Bacillota</taxon>
        <taxon>Clostridia</taxon>
        <taxon>Eubacteriales</taxon>
        <taxon>Thermincolaceae</taxon>
        <taxon>Thermincola</taxon>
    </lineage>
</organism>
<dbReference type="OrthoDB" id="1926194at2"/>